<dbReference type="PROSITE" id="PS00092">
    <property type="entry name" value="N6_MTASE"/>
    <property type="match status" value="1"/>
</dbReference>
<sequence>MAERWTVLKILQWTAGYFRERGIEEGRRDAEIMLADLLGLDRVGLYLNYDKPLTPDEQAAFRALVGRRARREPVQYILGHTEFWSLPLQVTPAVLIPRPDTEVLVEEGLKRVSGACRILDIGLGSGAVAIALAHELAEAQVEGIDLSAAALQVALGNAERNGVAARVDFRQADLASFQGGPYDLVVSNPPYIPEGDLAGLMPEVKDFEPRLALAGGADGLDCYRILAARVPAMLRQGGWLLVEVGIDQAESVQRLFAAAGLSEICCRDDYAGVPRVVGGRKAAVS</sequence>
<evidence type="ECO:0000256" key="5">
    <source>
        <dbReference type="HAMAP-Rule" id="MF_02126"/>
    </source>
</evidence>
<evidence type="ECO:0000256" key="2">
    <source>
        <dbReference type="ARBA" id="ARBA00022679"/>
    </source>
</evidence>
<dbReference type="Pfam" id="PF17827">
    <property type="entry name" value="PrmC_N"/>
    <property type="match status" value="1"/>
</dbReference>
<comment type="catalytic activity">
    <reaction evidence="4 5">
        <text>L-glutaminyl-[peptide chain release factor] + S-adenosyl-L-methionine = N(5)-methyl-L-glutaminyl-[peptide chain release factor] + S-adenosyl-L-homocysteine + H(+)</text>
        <dbReference type="Rhea" id="RHEA:42896"/>
        <dbReference type="Rhea" id="RHEA-COMP:10271"/>
        <dbReference type="Rhea" id="RHEA-COMP:10272"/>
        <dbReference type="ChEBI" id="CHEBI:15378"/>
        <dbReference type="ChEBI" id="CHEBI:30011"/>
        <dbReference type="ChEBI" id="CHEBI:57856"/>
        <dbReference type="ChEBI" id="CHEBI:59789"/>
        <dbReference type="ChEBI" id="CHEBI:61891"/>
        <dbReference type="EC" id="2.1.1.297"/>
    </reaction>
</comment>
<dbReference type="NCBIfam" id="TIGR03534">
    <property type="entry name" value="RF_mod_PrmC"/>
    <property type="match status" value="1"/>
</dbReference>
<dbReference type="EMBL" id="AP024355">
    <property type="protein sequence ID" value="BCR06506.1"/>
    <property type="molecule type" value="Genomic_DNA"/>
</dbReference>
<accession>A0ABN6E6P2</accession>
<name>A0ABN6E6P2_9BACT</name>
<dbReference type="RefSeq" id="WP_221249882.1">
    <property type="nucleotide sequence ID" value="NZ_AP024355.1"/>
</dbReference>
<dbReference type="GO" id="GO:0032259">
    <property type="term" value="P:methylation"/>
    <property type="evidence" value="ECO:0007669"/>
    <property type="project" value="UniProtKB-KW"/>
</dbReference>
<dbReference type="CDD" id="cd02440">
    <property type="entry name" value="AdoMet_MTases"/>
    <property type="match status" value="1"/>
</dbReference>
<dbReference type="Proteomes" id="UP001319827">
    <property type="component" value="Chromosome"/>
</dbReference>
<feature type="binding site" evidence="5">
    <location>
        <begin position="122"/>
        <end position="126"/>
    </location>
    <ligand>
        <name>S-adenosyl-L-methionine</name>
        <dbReference type="ChEBI" id="CHEBI:59789"/>
    </ligand>
</feature>
<dbReference type="PANTHER" id="PTHR18895">
    <property type="entry name" value="HEMK METHYLTRANSFERASE"/>
    <property type="match status" value="1"/>
</dbReference>
<feature type="binding site" evidence="5">
    <location>
        <begin position="188"/>
        <end position="191"/>
    </location>
    <ligand>
        <name>substrate</name>
    </ligand>
</feature>
<dbReference type="PANTHER" id="PTHR18895:SF74">
    <property type="entry name" value="MTRF1L RELEASE FACTOR GLUTAMINE METHYLTRANSFERASE"/>
    <property type="match status" value="1"/>
</dbReference>
<dbReference type="InterPro" id="IPR040758">
    <property type="entry name" value="PrmC_N"/>
</dbReference>
<feature type="domain" description="Release factor glutamine methyltransferase N-terminal" evidence="7">
    <location>
        <begin position="10"/>
        <end position="79"/>
    </location>
</feature>
<keyword evidence="3 5" id="KW-0949">S-adenosyl-L-methionine</keyword>
<feature type="domain" description="Methyltransferase small" evidence="6">
    <location>
        <begin position="102"/>
        <end position="191"/>
    </location>
</feature>
<dbReference type="SUPFAM" id="SSF53335">
    <property type="entry name" value="S-adenosyl-L-methionine-dependent methyltransferases"/>
    <property type="match status" value="1"/>
</dbReference>
<feature type="binding site" evidence="5">
    <location>
        <position position="188"/>
    </location>
    <ligand>
        <name>S-adenosyl-L-methionine</name>
        <dbReference type="ChEBI" id="CHEBI:59789"/>
    </ligand>
</feature>
<gene>
    <name evidence="5 8" type="primary">prmC</name>
    <name evidence="8" type="ORF">DESUT3_35750</name>
</gene>
<dbReference type="InterPro" id="IPR004556">
    <property type="entry name" value="HemK-like"/>
</dbReference>
<dbReference type="HAMAP" id="MF_02126">
    <property type="entry name" value="RF_methyltr_PrmC"/>
    <property type="match status" value="1"/>
</dbReference>
<proteinExistence type="inferred from homology"/>
<dbReference type="InterPro" id="IPR050320">
    <property type="entry name" value="N5-glutamine_MTase"/>
</dbReference>
<evidence type="ECO:0000313" key="8">
    <source>
        <dbReference type="EMBL" id="BCR06506.1"/>
    </source>
</evidence>
<dbReference type="GO" id="GO:0008168">
    <property type="term" value="F:methyltransferase activity"/>
    <property type="evidence" value="ECO:0007669"/>
    <property type="project" value="UniProtKB-KW"/>
</dbReference>
<feature type="binding site" evidence="5">
    <location>
        <position position="145"/>
    </location>
    <ligand>
        <name>S-adenosyl-L-methionine</name>
        <dbReference type="ChEBI" id="CHEBI:59789"/>
    </ligand>
</feature>
<dbReference type="NCBIfam" id="TIGR00536">
    <property type="entry name" value="hemK_fam"/>
    <property type="match status" value="1"/>
</dbReference>
<reference evidence="8 9" key="2">
    <citation type="journal article" date="2021" name="Int. J. Syst. Evol. Microbiol.">
        <title>Isolation and Polyphasic Characterization of Desulfuromonas versatilis sp. Nov., an Electrogenic Bacteria Capable of Versatile Metabolism Isolated from a Graphene Oxide-Reducing Enrichment Culture.</title>
        <authorList>
            <person name="Xie L."/>
            <person name="Yoshida N."/>
            <person name="Ishii S."/>
            <person name="Meng L."/>
        </authorList>
    </citation>
    <scope>NUCLEOTIDE SEQUENCE [LARGE SCALE GENOMIC DNA]</scope>
    <source>
        <strain evidence="8 9">NIT-T3</strain>
    </source>
</reference>
<dbReference type="InterPro" id="IPR007848">
    <property type="entry name" value="Small_mtfrase_dom"/>
</dbReference>
<dbReference type="InterPro" id="IPR002052">
    <property type="entry name" value="DNA_methylase_N6_adenine_CS"/>
</dbReference>
<comment type="similarity">
    <text evidence="5">Belongs to the protein N5-glutamine methyltransferase family. PrmC subfamily.</text>
</comment>
<reference evidence="8 9" key="1">
    <citation type="journal article" date="2016" name="C (Basel)">
        <title>Selective Growth of and Electricity Production by Marine Exoelectrogenic Bacteria in Self-Aggregated Hydrogel of Microbially Reduced Graphene Oxide.</title>
        <authorList>
            <person name="Yoshida N."/>
            <person name="Goto Y."/>
            <person name="Miyata Y."/>
        </authorList>
    </citation>
    <scope>NUCLEOTIDE SEQUENCE [LARGE SCALE GENOMIC DNA]</scope>
    <source>
        <strain evidence="8 9">NIT-T3</strain>
    </source>
</reference>
<dbReference type="InterPro" id="IPR029063">
    <property type="entry name" value="SAM-dependent_MTases_sf"/>
</dbReference>
<keyword evidence="2 5" id="KW-0808">Transferase</keyword>
<keyword evidence="1 5" id="KW-0489">Methyltransferase</keyword>
<evidence type="ECO:0000256" key="4">
    <source>
        <dbReference type="ARBA" id="ARBA00048391"/>
    </source>
</evidence>
<dbReference type="Gene3D" id="1.10.8.10">
    <property type="entry name" value="DNA helicase RuvA subunit, C-terminal domain"/>
    <property type="match status" value="1"/>
</dbReference>
<evidence type="ECO:0000256" key="3">
    <source>
        <dbReference type="ARBA" id="ARBA00022691"/>
    </source>
</evidence>
<protein>
    <recommendedName>
        <fullName evidence="5">Release factor glutamine methyltransferase</fullName>
        <shortName evidence="5">RF MTase</shortName>
        <ecNumber evidence="5">2.1.1.297</ecNumber>
    </recommendedName>
    <alternativeName>
        <fullName evidence="5">N5-glutamine methyltransferase PrmC</fullName>
    </alternativeName>
    <alternativeName>
        <fullName evidence="5">Protein-(glutamine-N5) MTase PrmC</fullName>
    </alternativeName>
    <alternativeName>
        <fullName evidence="5">Protein-glutamine N-methyltransferase PrmC</fullName>
    </alternativeName>
</protein>
<comment type="caution">
    <text evidence="5">Lacks conserved residue(s) required for the propagation of feature annotation.</text>
</comment>
<evidence type="ECO:0000259" key="6">
    <source>
        <dbReference type="Pfam" id="PF05175"/>
    </source>
</evidence>
<dbReference type="InterPro" id="IPR019874">
    <property type="entry name" value="RF_methyltr_PrmC"/>
</dbReference>
<evidence type="ECO:0000256" key="1">
    <source>
        <dbReference type="ARBA" id="ARBA00022603"/>
    </source>
</evidence>
<evidence type="ECO:0000259" key="7">
    <source>
        <dbReference type="Pfam" id="PF17827"/>
    </source>
</evidence>
<organism evidence="8 9">
    <name type="scientific">Desulfuromonas versatilis</name>
    <dbReference type="NCBI Taxonomy" id="2802975"/>
    <lineage>
        <taxon>Bacteria</taxon>
        <taxon>Pseudomonadati</taxon>
        <taxon>Thermodesulfobacteriota</taxon>
        <taxon>Desulfuromonadia</taxon>
        <taxon>Desulfuromonadales</taxon>
        <taxon>Desulfuromonadaceae</taxon>
        <taxon>Desulfuromonas</taxon>
    </lineage>
</organism>
<comment type="function">
    <text evidence="5">Methylates the class 1 translation termination release factors RF1/PrfA and RF2/PrfB on the glutamine residue of the universally conserved GGQ motif.</text>
</comment>
<dbReference type="Gene3D" id="3.40.50.150">
    <property type="entry name" value="Vaccinia Virus protein VP39"/>
    <property type="match status" value="1"/>
</dbReference>
<dbReference type="EC" id="2.1.1.297" evidence="5"/>
<dbReference type="Pfam" id="PF05175">
    <property type="entry name" value="MTS"/>
    <property type="match status" value="1"/>
</dbReference>
<keyword evidence="9" id="KW-1185">Reference proteome</keyword>
<evidence type="ECO:0000313" key="9">
    <source>
        <dbReference type="Proteomes" id="UP001319827"/>
    </source>
</evidence>